<feature type="transmembrane region" description="Helical" evidence="1">
    <location>
        <begin position="50"/>
        <end position="71"/>
    </location>
</feature>
<evidence type="ECO:0000313" key="3">
    <source>
        <dbReference type="Proteomes" id="UP000321168"/>
    </source>
</evidence>
<comment type="caution">
    <text evidence="2">The sequence shown here is derived from an EMBL/GenBank/DDBJ whole genome shotgun (WGS) entry which is preliminary data.</text>
</comment>
<reference evidence="2 3" key="1">
    <citation type="submission" date="2019-08" db="EMBL/GenBank/DDBJ databases">
        <title>Genome of Luteibaculum oceani JCM 18817.</title>
        <authorList>
            <person name="Bowman J.P."/>
        </authorList>
    </citation>
    <scope>NUCLEOTIDE SEQUENCE [LARGE SCALE GENOMIC DNA]</scope>
    <source>
        <strain evidence="2 3">JCM 18817</strain>
    </source>
</reference>
<feature type="transmembrane region" description="Helical" evidence="1">
    <location>
        <begin position="153"/>
        <end position="172"/>
    </location>
</feature>
<evidence type="ECO:0000256" key="1">
    <source>
        <dbReference type="SAM" id="Phobius"/>
    </source>
</evidence>
<dbReference type="OrthoDB" id="246859at2"/>
<keyword evidence="3" id="KW-1185">Reference proteome</keyword>
<protein>
    <recommendedName>
        <fullName evidence="4">Phosphate/sulfate permease</fullName>
    </recommendedName>
</protein>
<feature type="transmembrane region" description="Helical" evidence="1">
    <location>
        <begin position="83"/>
        <end position="103"/>
    </location>
</feature>
<feature type="transmembrane region" description="Helical" evidence="1">
    <location>
        <begin position="178"/>
        <end position="196"/>
    </location>
</feature>
<keyword evidence="1" id="KW-0812">Transmembrane</keyword>
<dbReference type="EMBL" id="VORB01000005">
    <property type="protein sequence ID" value="TXC78892.1"/>
    <property type="molecule type" value="Genomic_DNA"/>
</dbReference>
<feature type="transmembrane region" description="Helical" evidence="1">
    <location>
        <begin position="245"/>
        <end position="262"/>
    </location>
</feature>
<name>A0A5C6UZS4_9FLAO</name>
<gene>
    <name evidence="2" type="ORF">FRX97_06675</name>
</gene>
<feature type="transmembrane region" description="Helical" evidence="1">
    <location>
        <begin position="282"/>
        <end position="300"/>
    </location>
</feature>
<accession>A0A5C6UZS4</accession>
<feature type="transmembrane region" description="Helical" evidence="1">
    <location>
        <begin position="28"/>
        <end position="44"/>
    </location>
</feature>
<feature type="transmembrane region" description="Helical" evidence="1">
    <location>
        <begin position="306"/>
        <end position="325"/>
    </location>
</feature>
<dbReference type="AlphaFoldDB" id="A0A5C6UZS4"/>
<dbReference type="Proteomes" id="UP000321168">
    <property type="component" value="Unassembled WGS sequence"/>
</dbReference>
<keyword evidence="1" id="KW-0472">Membrane</keyword>
<keyword evidence="1" id="KW-1133">Transmembrane helix</keyword>
<evidence type="ECO:0000313" key="2">
    <source>
        <dbReference type="EMBL" id="TXC78892.1"/>
    </source>
</evidence>
<feature type="transmembrane region" description="Helical" evidence="1">
    <location>
        <begin position="346"/>
        <end position="366"/>
    </location>
</feature>
<dbReference type="RefSeq" id="WP_147014416.1">
    <property type="nucleotide sequence ID" value="NZ_VORB01000005.1"/>
</dbReference>
<organism evidence="2 3">
    <name type="scientific">Luteibaculum oceani</name>
    <dbReference type="NCBI Taxonomy" id="1294296"/>
    <lineage>
        <taxon>Bacteria</taxon>
        <taxon>Pseudomonadati</taxon>
        <taxon>Bacteroidota</taxon>
        <taxon>Flavobacteriia</taxon>
        <taxon>Flavobacteriales</taxon>
        <taxon>Luteibaculaceae</taxon>
        <taxon>Luteibaculum</taxon>
    </lineage>
</organism>
<evidence type="ECO:0008006" key="4">
    <source>
        <dbReference type="Google" id="ProtNLM"/>
    </source>
</evidence>
<feature type="transmembrane region" description="Helical" evidence="1">
    <location>
        <begin position="128"/>
        <end position="146"/>
    </location>
</feature>
<feature type="transmembrane region" description="Helical" evidence="1">
    <location>
        <begin position="208"/>
        <end position="225"/>
    </location>
</feature>
<sequence length="374" mass="41959">MSRKPPKTSNSLSSRNFQLVELIRTEKIFLSLILVGFIVSALFYQQRNIAMWIGFAFAGYAAVANDSIQTIGTFIGSNQKTKWWILWLFIGGLFLLTVTYSFFEFDGDVTYQRLSDGKGGSKYPHPESFSYLQVVAPLFLLIITRLRMPVSTTFLLLSSFSATSSGITSVLAKSLSGYAMAFIVSGVIWAISYNYIRKWFKHRKSHRAWTIIQWITSGTLWSVWIMQDAANIAVYLPRQLDGVQFLGFAAVIFLGLGVIFYLKGDKIQGIVTEKTRLEDVRAATFVDFIYALLLIYKLFISTVPLSTTWVFLGVLGGREIAINILRKKSGKKHVKQSFKIVGRDMLYALIGLAVSIIIALAVNPTIHDALLGKH</sequence>
<proteinExistence type="predicted"/>